<organism evidence="5 6">
    <name type="scientific">Phenylobacterium hankyongense</name>
    <dbReference type="NCBI Taxonomy" id="1813876"/>
    <lineage>
        <taxon>Bacteria</taxon>
        <taxon>Pseudomonadati</taxon>
        <taxon>Pseudomonadota</taxon>
        <taxon>Alphaproteobacteria</taxon>
        <taxon>Caulobacterales</taxon>
        <taxon>Caulobacteraceae</taxon>
        <taxon>Phenylobacterium</taxon>
    </lineage>
</organism>
<dbReference type="OrthoDB" id="7202050at2"/>
<dbReference type="InterPro" id="IPR011006">
    <property type="entry name" value="CheY-like_superfamily"/>
</dbReference>
<dbReference type="EMBL" id="QFYP01000001">
    <property type="protein sequence ID" value="RAK59324.1"/>
    <property type="molecule type" value="Genomic_DNA"/>
</dbReference>
<feature type="domain" description="Response regulatory" evidence="4">
    <location>
        <begin position="17"/>
        <end position="136"/>
    </location>
</feature>
<name>A0A328B0D6_9CAUL</name>
<dbReference type="AlphaFoldDB" id="A0A328B0D6"/>
<dbReference type="GO" id="GO:0000160">
    <property type="term" value="P:phosphorelay signal transduction system"/>
    <property type="evidence" value="ECO:0007669"/>
    <property type="project" value="InterPro"/>
</dbReference>
<evidence type="ECO:0000313" key="5">
    <source>
        <dbReference type="EMBL" id="RAK59324.1"/>
    </source>
</evidence>
<dbReference type="CDD" id="cd00156">
    <property type="entry name" value="REC"/>
    <property type="match status" value="1"/>
</dbReference>
<sequence length="196" mass="21146">MALDPASRARFNLEKASVLLLDETPMGMSILVQIVTALGAKKLHRCADVEQAQDAASKHELDLAIVDSMAPTGQGYDFVKWLRQNAQEPNCYTPVLLTTSHTPASDVVRARDCGSHIIIKKPIAPIVMLERIVWVAKEGRPFLFAGSYVGPDRRFRDNGPPDGVGRRREDLVAQDTAGSGPGGAHVKIGPEPSAPS</sequence>
<dbReference type="Pfam" id="PF00072">
    <property type="entry name" value="Response_reg"/>
    <property type="match status" value="1"/>
</dbReference>
<proteinExistence type="predicted"/>
<dbReference type="RefSeq" id="WP_111456617.1">
    <property type="nucleotide sequence ID" value="NZ_QFYP01000001.1"/>
</dbReference>
<dbReference type="PANTHER" id="PTHR44591">
    <property type="entry name" value="STRESS RESPONSE REGULATOR PROTEIN 1"/>
    <property type="match status" value="1"/>
</dbReference>
<keyword evidence="6" id="KW-1185">Reference proteome</keyword>
<dbReference type="Proteomes" id="UP000249842">
    <property type="component" value="Unassembled WGS sequence"/>
</dbReference>
<dbReference type="InterPro" id="IPR050595">
    <property type="entry name" value="Bact_response_regulator"/>
</dbReference>
<feature type="compositionally biased region" description="Basic and acidic residues" evidence="3">
    <location>
        <begin position="154"/>
        <end position="171"/>
    </location>
</feature>
<dbReference type="Gene3D" id="3.40.50.2300">
    <property type="match status" value="1"/>
</dbReference>
<evidence type="ECO:0000256" key="2">
    <source>
        <dbReference type="PROSITE-ProRule" id="PRU00169"/>
    </source>
</evidence>
<evidence type="ECO:0000313" key="6">
    <source>
        <dbReference type="Proteomes" id="UP000249842"/>
    </source>
</evidence>
<evidence type="ECO:0000259" key="4">
    <source>
        <dbReference type="PROSITE" id="PS50110"/>
    </source>
</evidence>
<reference evidence="6" key="1">
    <citation type="submission" date="2018-05" db="EMBL/GenBank/DDBJ databases">
        <authorList>
            <person name="Li X."/>
        </authorList>
    </citation>
    <scope>NUCLEOTIDE SEQUENCE [LARGE SCALE GENOMIC DNA]</scope>
    <source>
        <strain evidence="6">HKS-05</strain>
    </source>
</reference>
<protein>
    <submittedName>
        <fullName evidence="5">Response regulator</fullName>
    </submittedName>
</protein>
<dbReference type="PANTHER" id="PTHR44591:SF3">
    <property type="entry name" value="RESPONSE REGULATORY DOMAIN-CONTAINING PROTEIN"/>
    <property type="match status" value="1"/>
</dbReference>
<dbReference type="InterPro" id="IPR001789">
    <property type="entry name" value="Sig_transdc_resp-reg_receiver"/>
</dbReference>
<evidence type="ECO:0000256" key="1">
    <source>
        <dbReference type="ARBA" id="ARBA00022553"/>
    </source>
</evidence>
<feature type="modified residue" description="4-aspartylphosphate" evidence="2">
    <location>
        <position position="67"/>
    </location>
</feature>
<feature type="region of interest" description="Disordered" evidence="3">
    <location>
        <begin position="154"/>
        <end position="196"/>
    </location>
</feature>
<dbReference type="PROSITE" id="PS50110">
    <property type="entry name" value="RESPONSE_REGULATORY"/>
    <property type="match status" value="1"/>
</dbReference>
<dbReference type="SUPFAM" id="SSF52172">
    <property type="entry name" value="CheY-like"/>
    <property type="match status" value="1"/>
</dbReference>
<dbReference type="SMART" id="SM00448">
    <property type="entry name" value="REC"/>
    <property type="match status" value="1"/>
</dbReference>
<keyword evidence="1 2" id="KW-0597">Phosphoprotein</keyword>
<evidence type="ECO:0000256" key="3">
    <source>
        <dbReference type="SAM" id="MobiDB-lite"/>
    </source>
</evidence>
<comment type="caution">
    <text evidence="5">The sequence shown here is derived from an EMBL/GenBank/DDBJ whole genome shotgun (WGS) entry which is preliminary data.</text>
</comment>
<accession>A0A328B0D6</accession>
<gene>
    <name evidence="5" type="ORF">DJ021_05645</name>
</gene>